<protein>
    <recommendedName>
        <fullName evidence="1">Transcriptional regulator LmrA/YxaF-like C-terminal domain-containing protein</fullName>
    </recommendedName>
</protein>
<dbReference type="InterPro" id="IPR036271">
    <property type="entry name" value="Tet_transcr_reg_TetR-rel_C_sf"/>
</dbReference>
<dbReference type="Pfam" id="PF21993">
    <property type="entry name" value="TetR_C_13_2"/>
    <property type="match status" value="1"/>
</dbReference>
<sequence>MAVAVEDAADAEEGPREAAAAAFTRWTELLAASLRDHGAGETDAERIATLTVAAVYGSVAMCRAERSIGALDRIGAELETIIEAALAGPATGGEHAAGSEHRTARGSG</sequence>
<name>A0ABW6NHF4_9NOCA</name>
<keyword evidence="3" id="KW-1185">Reference proteome</keyword>
<reference evidence="2 3" key="1">
    <citation type="submission" date="2024-10" db="EMBL/GenBank/DDBJ databases">
        <title>The Natural Products Discovery Center: Release of the First 8490 Sequenced Strains for Exploring Actinobacteria Biosynthetic Diversity.</title>
        <authorList>
            <person name="Kalkreuter E."/>
            <person name="Kautsar S.A."/>
            <person name="Yang D."/>
            <person name="Bader C.D."/>
            <person name="Teijaro C.N."/>
            <person name="Fluegel L."/>
            <person name="Davis C.M."/>
            <person name="Simpson J.R."/>
            <person name="Lauterbach L."/>
            <person name="Steele A.D."/>
            <person name="Gui C."/>
            <person name="Meng S."/>
            <person name="Li G."/>
            <person name="Viehrig K."/>
            <person name="Ye F."/>
            <person name="Su P."/>
            <person name="Kiefer A.F."/>
            <person name="Nichols A."/>
            <person name="Cepeda A.J."/>
            <person name="Yan W."/>
            <person name="Fan B."/>
            <person name="Jiang Y."/>
            <person name="Adhikari A."/>
            <person name="Zheng C.-J."/>
            <person name="Schuster L."/>
            <person name="Cowan T.M."/>
            <person name="Smanski M.J."/>
            <person name="Chevrette M.G."/>
            <person name="De Carvalho L.P.S."/>
            <person name="Shen B."/>
        </authorList>
    </citation>
    <scope>NUCLEOTIDE SEQUENCE [LARGE SCALE GENOMIC DNA]</scope>
    <source>
        <strain evidence="2 3">NPDC004550</strain>
    </source>
</reference>
<evidence type="ECO:0000313" key="2">
    <source>
        <dbReference type="EMBL" id="MFF0454595.1"/>
    </source>
</evidence>
<gene>
    <name evidence="2" type="ORF">ACFYTH_14635</name>
</gene>
<dbReference type="EMBL" id="JBIALX010000005">
    <property type="protein sequence ID" value="MFF0454595.1"/>
    <property type="molecule type" value="Genomic_DNA"/>
</dbReference>
<accession>A0ABW6NHF4</accession>
<dbReference type="Proteomes" id="UP001601521">
    <property type="component" value="Unassembled WGS sequence"/>
</dbReference>
<dbReference type="RefSeq" id="WP_387251696.1">
    <property type="nucleotide sequence ID" value="NZ_JBIALX010000005.1"/>
</dbReference>
<dbReference type="Gene3D" id="1.10.357.10">
    <property type="entry name" value="Tetracycline Repressor, domain 2"/>
    <property type="match status" value="1"/>
</dbReference>
<dbReference type="SUPFAM" id="SSF48498">
    <property type="entry name" value="Tetracyclin repressor-like, C-terminal domain"/>
    <property type="match status" value="1"/>
</dbReference>
<evidence type="ECO:0000313" key="3">
    <source>
        <dbReference type="Proteomes" id="UP001601521"/>
    </source>
</evidence>
<dbReference type="InterPro" id="IPR054156">
    <property type="entry name" value="YxaF_TetR_C"/>
</dbReference>
<evidence type="ECO:0000259" key="1">
    <source>
        <dbReference type="Pfam" id="PF21993"/>
    </source>
</evidence>
<organism evidence="2 3">
    <name type="scientific">Nocardia africana</name>
    <dbReference type="NCBI Taxonomy" id="134964"/>
    <lineage>
        <taxon>Bacteria</taxon>
        <taxon>Bacillati</taxon>
        <taxon>Actinomycetota</taxon>
        <taxon>Actinomycetes</taxon>
        <taxon>Mycobacteriales</taxon>
        <taxon>Nocardiaceae</taxon>
        <taxon>Nocardia</taxon>
    </lineage>
</organism>
<feature type="domain" description="Transcriptional regulator LmrA/YxaF-like C-terminal" evidence="1">
    <location>
        <begin position="2"/>
        <end position="76"/>
    </location>
</feature>
<proteinExistence type="predicted"/>
<comment type="caution">
    <text evidence="2">The sequence shown here is derived from an EMBL/GenBank/DDBJ whole genome shotgun (WGS) entry which is preliminary data.</text>
</comment>